<dbReference type="GO" id="GO:0022625">
    <property type="term" value="C:cytosolic large ribosomal subunit"/>
    <property type="evidence" value="ECO:0007669"/>
    <property type="project" value="TreeGrafter"/>
</dbReference>
<dbReference type="GO" id="GO:0008097">
    <property type="term" value="F:5S rRNA binding"/>
    <property type="evidence" value="ECO:0007669"/>
    <property type="project" value="InterPro"/>
</dbReference>
<dbReference type="OrthoDB" id="9806411at2"/>
<feature type="compositionally biased region" description="Acidic residues" evidence="6">
    <location>
        <begin position="191"/>
        <end position="205"/>
    </location>
</feature>
<evidence type="ECO:0000313" key="10">
    <source>
        <dbReference type="Proteomes" id="UP000038011"/>
    </source>
</evidence>
<dbReference type="PANTHER" id="PTHR33284:SF1">
    <property type="entry name" value="RIBOSOMAL PROTEIN L25_GLN-TRNA SYNTHETASE, ANTI-CODON-BINDING DOMAIN-CONTAINING PROTEIN"/>
    <property type="match status" value="1"/>
</dbReference>
<evidence type="ECO:0000256" key="3">
    <source>
        <dbReference type="ARBA" id="ARBA00022980"/>
    </source>
</evidence>
<evidence type="ECO:0000256" key="5">
    <source>
        <dbReference type="HAMAP-Rule" id="MF_01334"/>
    </source>
</evidence>
<dbReference type="NCBIfam" id="NF004612">
    <property type="entry name" value="PRK05943.1"/>
    <property type="match status" value="1"/>
</dbReference>
<gene>
    <name evidence="5" type="primary">rplY</name>
    <name evidence="5" type="synonym">ctc</name>
    <name evidence="9" type="ORF">SU32_01465</name>
</gene>
<accession>A0A0N0E909</accession>
<comment type="caution">
    <text evidence="9">The sequence shown here is derived from an EMBL/GenBank/DDBJ whole genome shotgun (WGS) entry which is preliminary data.</text>
</comment>
<dbReference type="InterPro" id="IPR037121">
    <property type="entry name" value="Ribosomal_bL25_C"/>
</dbReference>
<dbReference type="STRING" id="1514904.SU32_01465"/>
<comment type="function">
    <text evidence="5">This is one of the proteins that binds to the 5S RNA in the ribosome where it forms part of the central protuberance.</text>
</comment>
<reference evidence="9 10" key="1">
    <citation type="submission" date="2015-01" db="EMBL/GenBank/DDBJ databases">
        <title>Ahrensia donghaiensis sp. nov., a novel dimethylsulphoniopropionate-cleavage bacterium isolated from seawater and emended descriptions of the genus Ahrensia and Ahrensia kielensis.</title>
        <authorList>
            <person name="Liu J."/>
        </authorList>
    </citation>
    <scope>NUCLEOTIDE SEQUENCE [LARGE SCALE GENOMIC DNA]</scope>
    <source>
        <strain evidence="9 10">LZD062</strain>
    </source>
</reference>
<dbReference type="InterPro" id="IPR020056">
    <property type="entry name" value="Rbsml_bL25/Gln-tRNA_synth_N"/>
</dbReference>
<dbReference type="PATRIC" id="fig|1514904.3.peg.303"/>
<evidence type="ECO:0000256" key="4">
    <source>
        <dbReference type="ARBA" id="ARBA00023274"/>
    </source>
</evidence>
<keyword evidence="4 5" id="KW-0687">Ribonucleoprotein</keyword>
<dbReference type="NCBIfam" id="TIGR00731">
    <property type="entry name" value="bL25_bact_ctc"/>
    <property type="match status" value="1"/>
</dbReference>
<dbReference type="PANTHER" id="PTHR33284">
    <property type="entry name" value="RIBOSOMAL PROTEIN L25/GLN-TRNA SYNTHETASE, ANTI-CODON-BINDING DOMAIN-CONTAINING PROTEIN"/>
    <property type="match status" value="1"/>
</dbReference>
<proteinExistence type="inferred from homology"/>
<evidence type="ECO:0000256" key="2">
    <source>
        <dbReference type="ARBA" id="ARBA00022884"/>
    </source>
</evidence>
<feature type="region of interest" description="Disordered" evidence="6">
    <location>
        <begin position="185"/>
        <end position="218"/>
    </location>
</feature>
<evidence type="ECO:0000256" key="6">
    <source>
        <dbReference type="SAM" id="MobiDB-lite"/>
    </source>
</evidence>
<feature type="domain" description="Large ribosomal subunit protein bL25 beta" evidence="8">
    <location>
        <begin position="103"/>
        <end position="187"/>
    </location>
</feature>
<keyword evidence="10" id="KW-1185">Reference proteome</keyword>
<sequence>MSDTVVLKAEARDRVGKGSSRAIRRQGKVPAVIYGDNKDPISIVLPAKEVTLMLHAGGFLTKLIDIEVDGKKHKVLPKDYQLDPVKDFMMHVDLLRISSKTTVTVNIPVHIEGEDDCPGLTAGGVLNIVRHEVEVHCPASAIPEFFTVDISKSVIGDTLNISDVTLPEGVTPTITDRDFTIATIQAPGGGVEDDAEEEDAPEADEVPATSQSEEGDEE</sequence>
<dbReference type="CDD" id="cd00495">
    <property type="entry name" value="Ribosomal_L25_TL5_CTC"/>
    <property type="match status" value="1"/>
</dbReference>
<dbReference type="EMBL" id="JXMU01000001">
    <property type="protein sequence ID" value="KPB02952.1"/>
    <property type="molecule type" value="Genomic_DNA"/>
</dbReference>
<protein>
    <recommendedName>
        <fullName evidence="5">Large ribosomal subunit protein bL25</fullName>
    </recommendedName>
    <alternativeName>
        <fullName evidence="5">General stress protein CTC</fullName>
    </alternativeName>
</protein>
<dbReference type="Pfam" id="PF01386">
    <property type="entry name" value="Ribosomal_L25p"/>
    <property type="match status" value="1"/>
</dbReference>
<keyword evidence="2 5" id="KW-0694">RNA-binding</keyword>
<dbReference type="InterPro" id="IPR020057">
    <property type="entry name" value="Ribosomal_bL25_b-dom"/>
</dbReference>
<organism evidence="9 10">
    <name type="scientific">Ahrensia marina</name>
    <dbReference type="NCBI Taxonomy" id="1514904"/>
    <lineage>
        <taxon>Bacteria</taxon>
        <taxon>Pseudomonadati</taxon>
        <taxon>Pseudomonadota</taxon>
        <taxon>Alphaproteobacteria</taxon>
        <taxon>Hyphomicrobiales</taxon>
        <taxon>Ahrensiaceae</taxon>
        <taxon>Ahrensia</taxon>
    </lineage>
</organism>
<dbReference type="GO" id="GO:0003735">
    <property type="term" value="F:structural constituent of ribosome"/>
    <property type="evidence" value="ECO:0007669"/>
    <property type="project" value="InterPro"/>
</dbReference>
<feature type="domain" description="Large ribosomal subunit protein bL25 L25" evidence="7">
    <location>
        <begin position="7"/>
        <end position="94"/>
    </location>
</feature>
<dbReference type="GO" id="GO:0006412">
    <property type="term" value="P:translation"/>
    <property type="evidence" value="ECO:0007669"/>
    <property type="project" value="UniProtKB-UniRule"/>
</dbReference>
<comment type="subunit">
    <text evidence="5">Part of the 50S ribosomal subunit; part of the 5S rRNA/L5/L18/L25 subcomplex. Contacts the 5S rRNA. Binds to the 5S rRNA independently of L5 and L18.</text>
</comment>
<dbReference type="Gene3D" id="2.170.120.20">
    <property type="entry name" value="Ribosomal protein L25, beta domain"/>
    <property type="match status" value="1"/>
</dbReference>
<evidence type="ECO:0000259" key="8">
    <source>
        <dbReference type="Pfam" id="PF14693"/>
    </source>
</evidence>
<keyword evidence="3 5" id="KW-0689">Ribosomal protein</keyword>
<dbReference type="AlphaFoldDB" id="A0A0N0E909"/>
<dbReference type="InterPro" id="IPR029751">
    <property type="entry name" value="Ribosomal_L25_dom"/>
</dbReference>
<dbReference type="RefSeq" id="WP_053997529.1">
    <property type="nucleotide sequence ID" value="NZ_JXMU01000001.1"/>
</dbReference>
<dbReference type="Gene3D" id="2.40.240.10">
    <property type="entry name" value="Ribosomal Protein L25, Chain P"/>
    <property type="match status" value="1"/>
</dbReference>
<dbReference type="Pfam" id="PF14693">
    <property type="entry name" value="Ribosomal_TL5_C"/>
    <property type="match status" value="1"/>
</dbReference>
<dbReference type="InterPro" id="IPR011035">
    <property type="entry name" value="Ribosomal_bL25/Gln-tRNA_synth"/>
</dbReference>
<dbReference type="Proteomes" id="UP000038011">
    <property type="component" value="Unassembled WGS sequence"/>
</dbReference>
<dbReference type="NCBIfam" id="NF004128">
    <property type="entry name" value="PRK05618.1-2"/>
    <property type="match status" value="1"/>
</dbReference>
<dbReference type="SUPFAM" id="SSF50715">
    <property type="entry name" value="Ribosomal protein L25-like"/>
    <property type="match status" value="1"/>
</dbReference>
<evidence type="ECO:0000256" key="1">
    <source>
        <dbReference type="ARBA" id="ARBA00022730"/>
    </source>
</evidence>
<dbReference type="InterPro" id="IPR001021">
    <property type="entry name" value="Ribosomal_bL25_long"/>
</dbReference>
<comment type="similarity">
    <text evidence="5">Belongs to the bacterial ribosomal protein bL25 family. CTC subfamily.</text>
</comment>
<keyword evidence="1 5" id="KW-0699">rRNA-binding</keyword>
<evidence type="ECO:0000313" key="9">
    <source>
        <dbReference type="EMBL" id="KPB02952.1"/>
    </source>
</evidence>
<dbReference type="InterPro" id="IPR020930">
    <property type="entry name" value="Ribosomal_uL5_bac-type"/>
</dbReference>
<evidence type="ECO:0000259" key="7">
    <source>
        <dbReference type="Pfam" id="PF01386"/>
    </source>
</evidence>
<name>A0A0N0E909_9HYPH</name>
<dbReference type="HAMAP" id="MF_01334">
    <property type="entry name" value="Ribosomal_bL25_CTC"/>
    <property type="match status" value="1"/>
</dbReference>